<comment type="caution">
    <text evidence="2">The sequence shown here is derived from an EMBL/GenBank/DDBJ whole genome shotgun (WGS) entry which is preliminary data.</text>
</comment>
<dbReference type="Gene3D" id="3.40.630.30">
    <property type="match status" value="1"/>
</dbReference>
<dbReference type="Proteomes" id="UP001595533">
    <property type="component" value="Unassembled WGS sequence"/>
</dbReference>
<dbReference type="InterPro" id="IPR051531">
    <property type="entry name" value="N-acetyltransferase"/>
</dbReference>
<dbReference type="Pfam" id="PF13302">
    <property type="entry name" value="Acetyltransf_3"/>
    <property type="match status" value="1"/>
</dbReference>
<dbReference type="EMBL" id="JBHRTS010000004">
    <property type="protein sequence ID" value="MFC3194504.1"/>
    <property type="molecule type" value="Genomic_DNA"/>
</dbReference>
<evidence type="ECO:0000313" key="2">
    <source>
        <dbReference type="EMBL" id="MFC3194504.1"/>
    </source>
</evidence>
<dbReference type="InterPro" id="IPR000182">
    <property type="entry name" value="GNAT_dom"/>
</dbReference>
<dbReference type="PANTHER" id="PTHR43792:SF1">
    <property type="entry name" value="N-ACETYLTRANSFERASE DOMAIN-CONTAINING PROTEIN"/>
    <property type="match status" value="1"/>
</dbReference>
<dbReference type="InterPro" id="IPR016181">
    <property type="entry name" value="Acyl_CoA_acyltransferase"/>
</dbReference>
<proteinExistence type="predicted"/>
<gene>
    <name evidence="2" type="ORF">ACFODZ_09660</name>
</gene>
<feature type="domain" description="N-acetyltransferase" evidence="1">
    <location>
        <begin position="9"/>
        <end position="179"/>
    </location>
</feature>
<dbReference type="PANTHER" id="PTHR43792">
    <property type="entry name" value="GNAT FAMILY, PUTATIVE (AFU_ORTHOLOGUE AFUA_3G00765)-RELATED-RELATED"/>
    <property type="match status" value="1"/>
</dbReference>
<sequence length="181" mass="20570">MKLPNSARLTYELMGPQDAELLYELDQDKEVMRYINGGHMTSREDVEAIFLPRMAQYTNASKGWGLWKVTRQDNQVFIGWILVRPMGFFSDNPQWQNLELGWRFKREAWGLGFGTEAARAVMNALAESGHADCFSALAMPDNNASIAIMKKLGMQYLKTDLYKDPLGDEVVVYYGCQANQA</sequence>
<evidence type="ECO:0000259" key="1">
    <source>
        <dbReference type="PROSITE" id="PS51186"/>
    </source>
</evidence>
<organism evidence="2 3">
    <name type="scientific">Marinicella sediminis</name>
    <dbReference type="NCBI Taxonomy" id="1792834"/>
    <lineage>
        <taxon>Bacteria</taxon>
        <taxon>Pseudomonadati</taxon>
        <taxon>Pseudomonadota</taxon>
        <taxon>Gammaproteobacteria</taxon>
        <taxon>Lysobacterales</taxon>
        <taxon>Marinicellaceae</taxon>
        <taxon>Marinicella</taxon>
    </lineage>
</organism>
<dbReference type="SUPFAM" id="SSF55729">
    <property type="entry name" value="Acyl-CoA N-acyltransferases (Nat)"/>
    <property type="match status" value="1"/>
</dbReference>
<dbReference type="PROSITE" id="PS51186">
    <property type="entry name" value="GNAT"/>
    <property type="match status" value="1"/>
</dbReference>
<dbReference type="RefSeq" id="WP_077411207.1">
    <property type="nucleotide sequence ID" value="NZ_JBHRTS010000004.1"/>
</dbReference>
<evidence type="ECO:0000313" key="3">
    <source>
        <dbReference type="Proteomes" id="UP001595533"/>
    </source>
</evidence>
<reference evidence="3" key="1">
    <citation type="journal article" date="2019" name="Int. J. Syst. Evol. Microbiol.">
        <title>The Global Catalogue of Microorganisms (GCM) 10K type strain sequencing project: providing services to taxonomists for standard genome sequencing and annotation.</title>
        <authorList>
            <consortium name="The Broad Institute Genomics Platform"/>
            <consortium name="The Broad Institute Genome Sequencing Center for Infectious Disease"/>
            <person name="Wu L."/>
            <person name="Ma J."/>
        </authorList>
    </citation>
    <scope>NUCLEOTIDE SEQUENCE [LARGE SCALE GENOMIC DNA]</scope>
    <source>
        <strain evidence="3">KCTC 42953</strain>
    </source>
</reference>
<keyword evidence="3" id="KW-1185">Reference proteome</keyword>
<name>A0ABV7JCC0_9GAMM</name>
<protein>
    <submittedName>
        <fullName evidence="2">GNAT family N-acetyltransferase</fullName>
    </submittedName>
</protein>
<accession>A0ABV7JCC0</accession>